<organism evidence="1 2">
    <name type="scientific">Aspergillus uvarum CBS 121591</name>
    <dbReference type="NCBI Taxonomy" id="1448315"/>
    <lineage>
        <taxon>Eukaryota</taxon>
        <taxon>Fungi</taxon>
        <taxon>Dikarya</taxon>
        <taxon>Ascomycota</taxon>
        <taxon>Pezizomycotina</taxon>
        <taxon>Eurotiomycetes</taxon>
        <taxon>Eurotiomycetidae</taxon>
        <taxon>Eurotiales</taxon>
        <taxon>Aspergillaceae</taxon>
        <taxon>Aspergillus</taxon>
        <taxon>Aspergillus subgen. Circumdati</taxon>
    </lineage>
</organism>
<dbReference type="EMBL" id="KZ821675">
    <property type="protein sequence ID" value="PYH86711.1"/>
    <property type="molecule type" value="Genomic_DNA"/>
</dbReference>
<evidence type="ECO:0000313" key="2">
    <source>
        <dbReference type="Proteomes" id="UP000248340"/>
    </source>
</evidence>
<keyword evidence="2" id="KW-1185">Reference proteome</keyword>
<evidence type="ECO:0000313" key="1">
    <source>
        <dbReference type="EMBL" id="PYH86711.1"/>
    </source>
</evidence>
<accession>A0A319CRA1</accession>
<proteinExistence type="predicted"/>
<dbReference type="Proteomes" id="UP000248340">
    <property type="component" value="Unassembled WGS sequence"/>
</dbReference>
<sequence length="225" mass="25045">MSLRRKVLAGTTISGSIGLALGIYLTTADIDAIPLTATDPIFTSEYYKSYNPNNNPTIHDLHVIRVPLQQIDPALLEDRNKLIEKYCGGIWAGSGFALQRILRTWMDKPNTNITQLWSSSDLLRSDYKVGTDIVSEFEVIDRSSTSILIRGGDKTCNRGLRPLDALIEVAARVDKENDVAEFGFKSLFFQGAGRTDRLPMPGAVVWLHELYAKILLKSGVQYVLK</sequence>
<protein>
    <submittedName>
        <fullName evidence="1">Uncharacterized protein</fullName>
    </submittedName>
</protein>
<gene>
    <name evidence="1" type="ORF">BO82DRAFT_428107</name>
</gene>
<dbReference type="GeneID" id="37143155"/>
<dbReference type="AlphaFoldDB" id="A0A319CRA1"/>
<dbReference type="VEuPathDB" id="FungiDB:BO82DRAFT_428107"/>
<name>A0A319CRA1_9EURO</name>
<dbReference type="RefSeq" id="XP_025496911.1">
    <property type="nucleotide sequence ID" value="XM_025640413.1"/>
</dbReference>
<dbReference type="OrthoDB" id="4436466at2759"/>
<reference evidence="1 2" key="1">
    <citation type="submission" date="2016-12" db="EMBL/GenBank/DDBJ databases">
        <title>The genomes of Aspergillus section Nigri reveals drivers in fungal speciation.</title>
        <authorList>
            <consortium name="DOE Joint Genome Institute"/>
            <person name="Vesth T.C."/>
            <person name="Nybo J."/>
            <person name="Theobald S."/>
            <person name="Brandl J."/>
            <person name="Frisvad J.C."/>
            <person name="Nielsen K.F."/>
            <person name="Lyhne E.K."/>
            <person name="Kogle M.E."/>
            <person name="Kuo A."/>
            <person name="Riley R."/>
            <person name="Clum A."/>
            <person name="Nolan M."/>
            <person name="Lipzen A."/>
            <person name="Salamov A."/>
            <person name="Henrissat B."/>
            <person name="Wiebenga A."/>
            <person name="De Vries R.P."/>
            <person name="Grigoriev I.V."/>
            <person name="Mortensen U.H."/>
            <person name="Andersen M.R."/>
            <person name="Baker S.E."/>
        </authorList>
    </citation>
    <scope>NUCLEOTIDE SEQUENCE [LARGE SCALE GENOMIC DNA]</scope>
    <source>
        <strain evidence="1 2">CBS 121591</strain>
    </source>
</reference>
<dbReference type="STRING" id="1448315.A0A319CRA1"/>